<proteinExistence type="inferred from homology"/>
<reference evidence="2 3" key="1">
    <citation type="submission" date="2020-11" db="EMBL/GenBank/DDBJ databases">
        <title>Treponema Peruensis nv. sp., first commensal Treponema isolated from human feces.</title>
        <authorList>
            <person name="Belkhou C."/>
            <person name="Raes J."/>
        </authorList>
    </citation>
    <scope>NUCLEOTIDE SEQUENCE [LARGE SCALE GENOMIC DNA]</scope>
    <source>
        <strain evidence="2 3">RCC2812</strain>
    </source>
</reference>
<dbReference type="AlphaFoldDB" id="A0A7T3RDT2"/>
<evidence type="ECO:0000313" key="3">
    <source>
        <dbReference type="Proteomes" id="UP000595224"/>
    </source>
</evidence>
<dbReference type="RefSeq" id="WP_198442844.1">
    <property type="nucleotide sequence ID" value="NZ_CBCSHE010000013.1"/>
</dbReference>
<accession>A0A7T3RDT2</accession>
<organism evidence="2 3">
    <name type="scientific">Treponema peruense</name>
    <dbReference type="NCBI Taxonomy" id="2787628"/>
    <lineage>
        <taxon>Bacteria</taxon>
        <taxon>Pseudomonadati</taxon>
        <taxon>Spirochaetota</taxon>
        <taxon>Spirochaetia</taxon>
        <taxon>Spirochaetales</taxon>
        <taxon>Treponemataceae</taxon>
        <taxon>Treponema</taxon>
    </lineage>
</organism>
<dbReference type="Proteomes" id="UP000595224">
    <property type="component" value="Chromosome"/>
</dbReference>
<evidence type="ECO:0000256" key="1">
    <source>
        <dbReference type="ARBA" id="ARBA00044755"/>
    </source>
</evidence>
<keyword evidence="3" id="KW-1185">Reference proteome</keyword>
<dbReference type="PANTHER" id="PTHR35024">
    <property type="entry name" value="HYPOTHETICAL CYTOSOLIC PROTEIN"/>
    <property type="match status" value="1"/>
</dbReference>
<protein>
    <submittedName>
        <fullName evidence="2">Polymer-forming cytoskeletal protein</fullName>
    </submittedName>
</protein>
<comment type="similarity">
    <text evidence="1">Belongs to the bactofilin family.</text>
</comment>
<dbReference type="PANTHER" id="PTHR35024:SF4">
    <property type="entry name" value="POLYMER-FORMING CYTOSKELETAL PROTEIN"/>
    <property type="match status" value="1"/>
</dbReference>
<sequence>MAVFNDDISINSIIGNGSSIRGDIKINGFMRIDGDLEGNLETTGNVLVGENARIAGNITARSITVGGIIKGNVVAPEQVHLLSSSVVIGDIQTRRFQADENVIVHGHCISLYDETEYESASAEWENIKSISQKAIKVD</sequence>
<name>A0A7T3RDT2_9SPIR</name>
<dbReference type="InterPro" id="IPR007607">
    <property type="entry name" value="BacA/B"/>
</dbReference>
<gene>
    <name evidence="2" type="ORF">IWA51_01140</name>
</gene>
<dbReference type="Pfam" id="PF04519">
    <property type="entry name" value="Bactofilin"/>
    <property type="match status" value="1"/>
</dbReference>
<evidence type="ECO:0000313" key="2">
    <source>
        <dbReference type="EMBL" id="QQA01259.1"/>
    </source>
</evidence>
<dbReference type="EMBL" id="CP064936">
    <property type="protein sequence ID" value="QQA01259.1"/>
    <property type="molecule type" value="Genomic_DNA"/>
</dbReference>
<dbReference type="KEGG" id="tper:IWA51_01140"/>